<keyword evidence="3" id="KW-1185">Reference proteome</keyword>
<dbReference type="PANTHER" id="PTHR14336">
    <property type="entry name" value="TANDEM PH DOMAIN CONTAINING PROTEIN"/>
    <property type="match status" value="1"/>
</dbReference>
<protein>
    <recommendedName>
        <fullName evidence="1">PH domain-containing protein</fullName>
    </recommendedName>
</protein>
<dbReference type="SUPFAM" id="SSF50729">
    <property type="entry name" value="PH domain-like"/>
    <property type="match status" value="1"/>
</dbReference>
<sequence length="143" mass="16402">MTAPIHKRGLLFKKGSGQGLLNRQNWKLRVFELTRTELNYYDTNKSSTLKGSLDLTTCRVADLEIMPADCTKTGSSDSSEWRIAIQTPSRRFVFATATEDEMHEWATALRAIFAANERYLIHDDGDYDQSNTFINRYLERLAC</sequence>
<evidence type="ECO:0000313" key="3">
    <source>
        <dbReference type="Proteomes" id="UP000481153"/>
    </source>
</evidence>
<comment type="caution">
    <text evidence="2">The sequence shown here is derived from an EMBL/GenBank/DDBJ whole genome shotgun (WGS) entry which is preliminary data.</text>
</comment>
<dbReference type="Pfam" id="PF00169">
    <property type="entry name" value="PH"/>
    <property type="match status" value="1"/>
</dbReference>
<accession>A0A6G0X4S0</accession>
<dbReference type="PANTHER" id="PTHR14336:SF8">
    <property type="entry name" value="PROTEIN OPY1"/>
    <property type="match status" value="1"/>
</dbReference>
<dbReference type="Gene3D" id="2.30.29.30">
    <property type="entry name" value="Pleckstrin-homology domain (PH domain)/Phosphotyrosine-binding domain (PTB)"/>
    <property type="match status" value="1"/>
</dbReference>
<evidence type="ECO:0000259" key="1">
    <source>
        <dbReference type="PROSITE" id="PS50003"/>
    </source>
</evidence>
<dbReference type="EMBL" id="VJMJ01000103">
    <property type="protein sequence ID" value="KAF0734872.1"/>
    <property type="molecule type" value="Genomic_DNA"/>
</dbReference>
<dbReference type="AlphaFoldDB" id="A0A6G0X4S0"/>
<dbReference type="Proteomes" id="UP000481153">
    <property type="component" value="Unassembled WGS sequence"/>
</dbReference>
<name>A0A6G0X4S0_9STRA</name>
<dbReference type="VEuPathDB" id="FungiDB:AeMF1_003404"/>
<feature type="domain" description="PH" evidence="1">
    <location>
        <begin position="4"/>
        <end position="114"/>
    </location>
</feature>
<reference evidence="2 3" key="1">
    <citation type="submission" date="2019-07" db="EMBL/GenBank/DDBJ databases">
        <title>Genomics analysis of Aphanomyces spp. identifies a new class of oomycete effector associated with host adaptation.</title>
        <authorList>
            <person name="Gaulin E."/>
        </authorList>
    </citation>
    <scope>NUCLEOTIDE SEQUENCE [LARGE SCALE GENOMIC DNA]</scope>
    <source>
        <strain evidence="2 3">ATCC 201684</strain>
    </source>
</reference>
<gene>
    <name evidence="2" type="ORF">Ae201684_008534</name>
</gene>
<dbReference type="PROSITE" id="PS50003">
    <property type="entry name" value="PH_DOMAIN"/>
    <property type="match status" value="1"/>
</dbReference>
<dbReference type="SMART" id="SM00233">
    <property type="entry name" value="PH"/>
    <property type="match status" value="1"/>
</dbReference>
<dbReference type="InterPro" id="IPR011993">
    <property type="entry name" value="PH-like_dom_sf"/>
</dbReference>
<organism evidence="2 3">
    <name type="scientific">Aphanomyces euteiches</name>
    <dbReference type="NCBI Taxonomy" id="100861"/>
    <lineage>
        <taxon>Eukaryota</taxon>
        <taxon>Sar</taxon>
        <taxon>Stramenopiles</taxon>
        <taxon>Oomycota</taxon>
        <taxon>Saprolegniomycetes</taxon>
        <taxon>Saprolegniales</taxon>
        <taxon>Verrucalvaceae</taxon>
        <taxon>Aphanomyces</taxon>
    </lineage>
</organism>
<evidence type="ECO:0000313" key="2">
    <source>
        <dbReference type="EMBL" id="KAF0734872.1"/>
    </source>
</evidence>
<proteinExistence type="predicted"/>
<dbReference type="InterPro" id="IPR051707">
    <property type="entry name" value="PI-Interact_SigTrans_Reg"/>
</dbReference>
<dbReference type="InterPro" id="IPR001849">
    <property type="entry name" value="PH_domain"/>
</dbReference>